<accession>A0A1S8B8N5</accession>
<dbReference type="Proteomes" id="UP000190776">
    <property type="component" value="Unassembled WGS sequence"/>
</dbReference>
<gene>
    <name evidence="4" type="ORF">BK809_0001258</name>
</gene>
<evidence type="ECO:0000256" key="2">
    <source>
        <dbReference type="SAM" id="SignalP"/>
    </source>
</evidence>
<protein>
    <recommendedName>
        <fullName evidence="3">DUF7029 domain-containing protein</fullName>
    </recommendedName>
</protein>
<feature type="chain" id="PRO_5013386243" description="DUF7029 domain-containing protein" evidence="2">
    <location>
        <begin position="21"/>
        <end position="1066"/>
    </location>
</feature>
<evidence type="ECO:0000313" key="4">
    <source>
        <dbReference type="EMBL" id="OMP83875.1"/>
    </source>
</evidence>
<dbReference type="EMBL" id="MSZU01000106">
    <property type="protein sequence ID" value="OMP83875.1"/>
    <property type="molecule type" value="Genomic_DNA"/>
</dbReference>
<name>A0A1S8B8N5_9PEZI</name>
<keyword evidence="2" id="KW-0732">Signal</keyword>
<reference evidence="4 5" key="1">
    <citation type="submission" date="2017-01" db="EMBL/GenBank/DDBJ databases">
        <title>Draft genome sequence of Diplodia seriata F98.1, a fungal species involved in grapevine trunk diseases.</title>
        <authorList>
            <person name="Robert-Siegwald G."/>
            <person name="Vallet J."/>
            <person name="Abou-Mansour E."/>
            <person name="Xu J."/>
            <person name="Rey P."/>
            <person name="Bertsch C."/>
            <person name="Rego C."/>
            <person name="Larignon P."/>
            <person name="Fontaine F."/>
            <person name="Lebrun M.-H."/>
        </authorList>
    </citation>
    <scope>NUCLEOTIDE SEQUENCE [LARGE SCALE GENOMIC DNA]</scope>
    <source>
        <strain evidence="4 5">F98.1</strain>
    </source>
</reference>
<comment type="caution">
    <text evidence="4">The sequence shown here is derived from an EMBL/GenBank/DDBJ whole genome shotgun (WGS) entry which is preliminary data.</text>
</comment>
<dbReference type="InterPro" id="IPR054293">
    <property type="entry name" value="DUF7029"/>
</dbReference>
<evidence type="ECO:0000256" key="1">
    <source>
        <dbReference type="SAM" id="MobiDB-lite"/>
    </source>
</evidence>
<dbReference type="AlphaFoldDB" id="A0A1S8B8N5"/>
<evidence type="ECO:0000259" key="3">
    <source>
        <dbReference type="Pfam" id="PF22974"/>
    </source>
</evidence>
<sequence length="1066" mass="113197">MHRPLLIASLAGSALGGTLTFNVPPDNPTGTITTTVACDDECDTIAIATTTYTADTTAAVQTSYVTTTRSLADENSDDSSASLVTSQDTELSGTFSASASSAQVTISQGSTSVPDTSSWPTMQPAVPGNQPLNGLDSLAPSNSSKLTFTLDGNSDPSTEHRFAEMTANHTTPAVVLEHSQLVTDISCTAQGLQVDLSTAAALEYVRSAWDTNFIAITSSVDCGSAPSGHHSYWNVTAATYPGAMLTMRLDAVEIAIEDALDEVHLIWGTHVPTNTTGAPPPPPSTDGDTGGYLDFNEDFASALQHFAPGLSTYQEEDYEGDDSPANATVGDPDFEIEDNGILPRQQPQPARKGYAQPEPARKSYPQPEPARKSQDRPPAPARKGDDPAYTEQRVQSTKKQAQVQEKAYQDTEAVLEKARKSAAAARGDYFIARQEAKASPGNKVLAQKATTAKAKLATENKKVVQARSIAQAQSKAAKAAKNKAAAAQSVKDAAGTKGLPTDKGAKADPLAVAKRVAKDTKARLEADPKLRADFQSRAAGFVSFLGETYSQLTKVVQETVSKLSSNVGLDLPLPIHVSLASWRKNKVVDDTPWGPQYHISDGEAQNEAESAGGSFSLYCVDCAFTADIHISGEVSFSVLERKLKKGSITVEGSDIAASLFLGLEAYAWAQWEDREPVLDAAIPPGFTIPRIITLGPAVRYETRVAMLLEAEGFLMAGADVNFSDFTASFDLLDSSKADFSGFKPTFTPQFEAYGSIRAGVQIGYPLSIAITMHIPLAKYDTGIAITSEPYVKGVASYGEVKNCTKGIDYRIRGGLDVYANIFKIVKTTLRQYIADPPIATGCKPIPSAIAKYLPAGTVEKFDEDDEDDGDDEVDNTDSVIDEAENALDGTGDDDLSYQPVTAGGGEWLLTADDDGTLSLIPAESAADANLAQRLFAYIDGAVTADSNQRLLVFFIDPSMPQLSRLEVVDEDYIVADHEAATLIAIEADQETDTAVLVPADTQGDSYIPVACVIADGEYESNNMFVVTDADEGIEMLKSGKSAVTKLAGGTVQDCIQIAFDAPMGGI</sequence>
<dbReference type="STRING" id="420778.A0A1S8B8N5"/>
<dbReference type="OrthoDB" id="160645at2759"/>
<organism evidence="4 5">
    <name type="scientific">Diplodia seriata</name>
    <dbReference type="NCBI Taxonomy" id="420778"/>
    <lineage>
        <taxon>Eukaryota</taxon>
        <taxon>Fungi</taxon>
        <taxon>Dikarya</taxon>
        <taxon>Ascomycota</taxon>
        <taxon>Pezizomycotina</taxon>
        <taxon>Dothideomycetes</taxon>
        <taxon>Dothideomycetes incertae sedis</taxon>
        <taxon>Botryosphaeriales</taxon>
        <taxon>Botryosphaeriaceae</taxon>
        <taxon>Diplodia</taxon>
    </lineage>
</organism>
<feature type="region of interest" description="Disordered" evidence="1">
    <location>
        <begin position="314"/>
        <end position="420"/>
    </location>
</feature>
<proteinExistence type="predicted"/>
<feature type="signal peptide" evidence="2">
    <location>
        <begin position="1"/>
        <end position="20"/>
    </location>
</feature>
<evidence type="ECO:0000313" key="5">
    <source>
        <dbReference type="Proteomes" id="UP000190776"/>
    </source>
</evidence>
<dbReference type="Pfam" id="PF22974">
    <property type="entry name" value="DUF7029"/>
    <property type="match status" value="1"/>
</dbReference>
<feature type="region of interest" description="Disordered" evidence="1">
    <location>
        <begin position="106"/>
        <end position="138"/>
    </location>
</feature>
<feature type="compositionally biased region" description="Polar residues" evidence="1">
    <location>
        <begin position="392"/>
        <end position="403"/>
    </location>
</feature>
<feature type="compositionally biased region" description="Polar residues" evidence="1">
    <location>
        <begin position="106"/>
        <end position="121"/>
    </location>
</feature>
<feature type="region of interest" description="Disordered" evidence="1">
    <location>
        <begin position="271"/>
        <end position="295"/>
    </location>
</feature>
<feature type="domain" description="DUF7029" evidence="3">
    <location>
        <begin position="167"/>
        <end position="263"/>
    </location>
</feature>